<accession>A0A4Q5M5J8</accession>
<keyword evidence="3" id="KW-1185">Reference proteome</keyword>
<dbReference type="Pfam" id="PF04397">
    <property type="entry name" value="LytTR"/>
    <property type="match status" value="1"/>
</dbReference>
<dbReference type="PANTHER" id="PTHR37299">
    <property type="entry name" value="TRANSCRIPTIONAL REGULATOR-RELATED"/>
    <property type="match status" value="1"/>
</dbReference>
<dbReference type="Gene3D" id="2.40.50.1020">
    <property type="entry name" value="LytTr DNA-binding domain"/>
    <property type="match status" value="1"/>
</dbReference>
<evidence type="ECO:0000313" key="3">
    <source>
        <dbReference type="Proteomes" id="UP000293162"/>
    </source>
</evidence>
<sequence length="146" mass="17126">MKRRMNKNCITLYPTESPSPVLWMLHKNKRVRVFLEDIIYLESQANYTIFYLKNGKNIINSRTMGLFENVLGQESFFRVHRSFIVNLNYIDQISIIKHTSGIIELSNGKQIFLSRRKIKPFLEEFANCEESNPQVSIQITNHPFAA</sequence>
<dbReference type="RefSeq" id="WP_130019050.1">
    <property type="nucleotide sequence ID" value="NZ_SEWF01000001.1"/>
</dbReference>
<dbReference type="Proteomes" id="UP000293162">
    <property type="component" value="Unassembled WGS sequence"/>
</dbReference>
<evidence type="ECO:0000259" key="1">
    <source>
        <dbReference type="PROSITE" id="PS50930"/>
    </source>
</evidence>
<dbReference type="OrthoDB" id="1116942at2"/>
<proteinExistence type="predicted"/>
<dbReference type="PANTHER" id="PTHR37299:SF1">
    <property type="entry name" value="STAGE 0 SPORULATION PROTEIN A HOMOLOG"/>
    <property type="match status" value="1"/>
</dbReference>
<dbReference type="InterPro" id="IPR046947">
    <property type="entry name" value="LytR-like"/>
</dbReference>
<reference evidence="2 3" key="1">
    <citation type="submission" date="2019-02" db="EMBL/GenBank/DDBJ databases">
        <title>Bacterial novel species Emticicia sp. 17J42-9 isolated from soil.</title>
        <authorList>
            <person name="Jung H.-Y."/>
        </authorList>
    </citation>
    <scope>NUCLEOTIDE SEQUENCE [LARGE SCALE GENOMIC DNA]</scope>
    <source>
        <strain evidence="2 3">17J42-9</strain>
    </source>
</reference>
<dbReference type="GO" id="GO:0000156">
    <property type="term" value="F:phosphorelay response regulator activity"/>
    <property type="evidence" value="ECO:0007669"/>
    <property type="project" value="InterPro"/>
</dbReference>
<dbReference type="SMART" id="SM00850">
    <property type="entry name" value="LytTR"/>
    <property type="match status" value="1"/>
</dbReference>
<dbReference type="EMBL" id="SEWF01000001">
    <property type="protein sequence ID" value="RYU97704.1"/>
    <property type="molecule type" value="Genomic_DNA"/>
</dbReference>
<feature type="domain" description="HTH LytTR-type" evidence="1">
    <location>
        <begin position="35"/>
        <end position="127"/>
    </location>
</feature>
<organism evidence="2 3">
    <name type="scientific">Emticicia agri</name>
    <dbReference type="NCBI Taxonomy" id="2492393"/>
    <lineage>
        <taxon>Bacteria</taxon>
        <taxon>Pseudomonadati</taxon>
        <taxon>Bacteroidota</taxon>
        <taxon>Cytophagia</taxon>
        <taxon>Cytophagales</taxon>
        <taxon>Leadbetterellaceae</taxon>
        <taxon>Emticicia</taxon>
    </lineage>
</organism>
<dbReference type="GO" id="GO:0003677">
    <property type="term" value="F:DNA binding"/>
    <property type="evidence" value="ECO:0007669"/>
    <property type="project" value="InterPro"/>
</dbReference>
<name>A0A4Q5M5J8_9BACT</name>
<gene>
    <name evidence="2" type="ORF">EWM59_00850</name>
</gene>
<dbReference type="PROSITE" id="PS50930">
    <property type="entry name" value="HTH_LYTTR"/>
    <property type="match status" value="1"/>
</dbReference>
<dbReference type="InterPro" id="IPR007492">
    <property type="entry name" value="LytTR_DNA-bd_dom"/>
</dbReference>
<protein>
    <submittedName>
        <fullName evidence="2">LytTR family transcriptional regulator</fullName>
    </submittedName>
</protein>
<comment type="caution">
    <text evidence="2">The sequence shown here is derived from an EMBL/GenBank/DDBJ whole genome shotgun (WGS) entry which is preliminary data.</text>
</comment>
<evidence type="ECO:0000313" key="2">
    <source>
        <dbReference type="EMBL" id="RYU97704.1"/>
    </source>
</evidence>
<dbReference type="AlphaFoldDB" id="A0A4Q5M5J8"/>